<keyword evidence="2" id="KW-1185">Reference proteome</keyword>
<dbReference type="EMBL" id="SNWR01000002">
    <property type="protein sequence ID" value="TDO31819.1"/>
    <property type="molecule type" value="Genomic_DNA"/>
</dbReference>
<dbReference type="OrthoDB" id="3822205at2"/>
<gene>
    <name evidence="1" type="ORF">C8E87_7252</name>
</gene>
<dbReference type="AlphaFoldDB" id="A0A4R6J8D5"/>
<organism evidence="1 2">
    <name type="scientific">Paractinoplanes brasiliensis</name>
    <dbReference type="NCBI Taxonomy" id="52695"/>
    <lineage>
        <taxon>Bacteria</taxon>
        <taxon>Bacillati</taxon>
        <taxon>Actinomycetota</taxon>
        <taxon>Actinomycetes</taxon>
        <taxon>Micromonosporales</taxon>
        <taxon>Micromonosporaceae</taxon>
        <taxon>Paractinoplanes</taxon>
    </lineage>
</organism>
<dbReference type="Proteomes" id="UP000294901">
    <property type="component" value="Unassembled WGS sequence"/>
</dbReference>
<name>A0A4R6J8D5_9ACTN</name>
<sequence>MSDIQFPNQPFPKGTFTAEVQDNNGDPTNVLEASQPFKVETKWEIPAVAALLMGGVWTVSVYAESIGPGPEARVGSQTVSLNGGTTYSTTVIVPPTLPNNPTPPAGGIYKLVTVLTHRNFGQNSDVAALVEGPVVRIA</sequence>
<reference evidence="1 2" key="1">
    <citation type="submission" date="2019-03" db="EMBL/GenBank/DDBJ databases">
        <title>Sequencing the genomes of 1000 actinobacteria strains.</title>
        <authorList>
            <person name="Klenk H.-P."/>
        </authorList>
    </citation>
    <scope>NUCLEOTIDE SEQUENCE [LARGE SCALE GENOMIC DNA]</scope>
    <source>
        <strain evidence="1 2">DSM 43805</strain>
    </source>
</reference>
<proteinExistence type="predicted"/>
<accession>A0A4R6J8D5</accession>
<evidence type="ECO:0000313" key="2">
    <source>
        <dbReference type="Proteomes" id="UP000294901"/>
    </source>
</evidence>
<dbReference type="RefSeq" id="WP_133877870.1">
    <property type="nucleotide sequence ID" value="NZ_BOMD01000074.1"/>
</dbReference>
<evidence type="ECO:0000313" key="1">
    <source>
        <dbReference type="EMBL" id="TDO31819.1"/>
    </source>
</evidence>
<comment type="caution">
    <text evidence="1">The sequence shown here is derived from an EMBL/GenBank/DDBJ whole genome shotgun (WGS) entry which is preliminary data.</text>
</comment>
<protein>
    <submittedName>
        <fullName evidence="1">Uncharacterized protein</fullName>
    </submittedName>
</protein>